<organism evidence="1 2">
    <name type="scientific">Ricinus communis</name>
    <name type="common">Castor bean</name>
    <dbReference type="NCBI Taxonomy" id="3988"/>
    <lineage>
        <taxon>Eukaryota</taxon>
        <taxon>Viridiplantae</taxon>
        <taxon>Streptophyta</taxon>
        <taxon>Embryophyta</taxon>
        <taxon>Tracheophyta</taxon>
        <taxon>Spermatophyta</taxon>
        <taxon>Magnoliopsida</taxon>
        <taxon>eudicotyledons</taxon>
        <taxon>Gunneridae</taxon>
        <taxon>Pentapetalae</taxon>
        <taxon>rosids</taxon>
        <taxon>fabids</taxon>
        <taxon>Malpighiales</taxon>
        <taxon>Euphorbiaceae</taxon>
        <taxon>Acalyphoideae</taxon>
        <taxon>Acalypheae</taxon>
        <taxon>Ricinus</taxon>
    </lineage>
</organism>
<dbReference type="AlphaFoldDB" id="B9SPV4"/>
<proteinExistence type="predicted"/>
<keyword evidence="2" id="KW-1185">Reference proteome</keyword>
<sequence length="93" mass="10842">MDLRKDEEEINWAVMWLLEERLWRRVWVRILVKLESGWSKDQQGIRINRTYGGEKISSRGAYVKEKITTRLRLRSQGWVGLGLGPAPPPPSPV</sequence>
<dbReference type="InParanoid" id="B9SPV4"/>
<accession>B9SPV4</accession>
<dbReference type="EMBL" id="EQ974074">
    <property type="protein sequence ID" value="EEF34341.1"/>
    <property type="molecule type" value="Genomic_DNA"/>
</dbReference>
<reference evidence="2" key="1">
    <citation type="journal article" date="2010" name="Nat. Biotechnol.">
        <title>Draft genome sequence of the oilseed species Ricinus communis.</title>
        <authorList>
            <person name="Chan A.P."/>
            <person name="Crabtree J."/>
            <person name="Zhao Q."/>
            <person name="Lorenzi H."/>
            <person name="Orvis J."/>
            <person name="Puiu D."/>
            <person name="Melake-Berhan A."/>
            <person name="Jones K.M."/>
            <person name="Redman J."/>
            <person name="Chen G."/>
            <person name="Cahoon E.B."/>
            <person name="Gedil M."/>
            <person name="Stanke M."/>
            <person name="Haas B.J."/>
            <person name="Wortman J.R."/>
            <person name="Fraser-Liggett C.M."/>
            <person name="Ravel J."/>
            <person name="Rabinowicz P.D."/>
        </authorList>
    </citation>
    <scope>NUCLEOTIDE SEQUENCE [LARGE SCALE GENOMIC DNA]</scope>
    <source>
        <strain evidence="2">cv. Hale</strain>
    </source>
</reference>
<dbReference type="Proteomes" id="UP000008311">
    <property type="component" value="Unassembled WGS sequence"/>
</dbReference>
<evidence type="ECO:0000313" key="2">
    <source>
        <dbReference type="Proteomes" id="UP000008311"/>
    </source>
</evidence>
<evidence type="ECO:0000313" key="1">
    <source>
        <dbReference type="EMBL" id="EEF34341.1"/>
    </source>
</evidence>
<gene>
    <name evidence="1" type="ORF">RCOM_1100880</name>
</gene>
<protein>
    <submittedName>
        <fullName evidence="1">Uncharacterized protein</fullName>
    </submittedName>
</protein>
<name>B9SPV4_RICCO</name>